<keyword evidence="1" id="KW-0732">Signal</keyword>
<evidence type="ECO:0000313" key="3">
    <source>
        <dbReference type="Proteomes" id="UP000298652"/>
    </source>
</evidence>
<gene>
    <name evidence="2" type="ORF">SEVIR_4G123800v2</name>
</gene>
<keyword evidence="3" id="KW-1185">Reference proteome</keyword>
<feature type="signal peptide" evidence="1">
    <location>
        <begin position="1"/>
        <end position="22"/>
    </location>
</feature>
<evidence type="ECO:0008006" key="4">
    <source>
        <dbReference type="Google" id="ProtNLM"/>
    </source>
</evidence>
<evidence type="ECO:0000313" key="2">
    <source>
        <dbReference type="EMBL" id="TKW21509.1"/>
    </source>
</evidence>
<protein>
    <recommendedName>
        <fullName evidence="4">Secreted protein</fullName>
    </recommendedName>
</protein>
<dbReference type="EMBL" id="CM016555">
    <property type="protein sequence ID" value="TKW21509.1"/>
    <property type="molecule type" value="Genomic_DNA"/>
</dbReference>
<dbReference type="Gramene" id="TKW21509">
    <property type="protein sequence ID" value="TKW21509"/>
    <property type="gene ID" value="SEVIR_4G123800v2"/>
</dbReference>
<reference evidence="2" key="1">
    <citation type="submission" date="2019-03" db="EMBL/GenBank/DDBJ databases">
        <title>WGS assembly of Setaria viridis.</title>
        <authorList>
            <person name="Huang P."/>
            <person name="Jenkins J."/>
            <person name="Grimwood J."/>
            <person name="Barry K."/>
            <person name="Healey A."/>
            <person name="Mamidi S."/>
            <person name="Sreedasyam A."/>
            <person name="Shu S."/>
            <person name="Feldman M."/>
            <person name="Wu J."/>
            <person name="Yu Y."/>
            <person name="Chen C."/>
            <person name="Johnson J."/>
            <person name="Rokhsar D."/>
            <person name="Baxter I."/>
            <person name="Schmutz J."/>
            <person name="Brutnell T."/>
            <person name="Kellogg E."/>
        </authorList>
    </citation>
    <scope>NUCLEOTIDE SEQUENCE [LARGE SCALE GENOMIC DNA]</scope>
</reference>
<name>A0A4U6V3W0_SETVI</name>
<dbReference type="Proteomes" id="UP000298652">
    <property type="component" value="Chromosome 4"/>
</dbReference>
<accession>A0A4U6V3W0</accession>
<evidence type="ECO:0000256" key="1">
    <source>
        <dbReference type="SAM" id="SignalP"/>
    </source>
</evidence>
<organism evidence="2 3">
    <name type="scientific">Setaria viridis</name>
    <name type="common">Green bristlegrass</name>
    <name type="synonym">Setaria italica subsp. viridis</name>
    <dbReference type="NCBI Taxonomy" id="4556"/>
    <lineage>
        <taxon>Eukaryota</taxon>
        <taxon>Viridiplantae</taxon>
        <taxon>Streptophyta</taxon>
        <taxon>Embryophyta</taxon>
        <taxon>Tracheophyta</taxon>
        <taxon>Spermatophyta</taxon>
        <taxon>Magnoliopsida</taxon>
        <taxon>Liliopsida</taxon>
        <taxon>Poales</taxon>
        <taxon>Poaceae</taxon>
        <taxon>PACMAD clade</taxon>
        <taxon>Panicoideae</taxon>
        <taxon>Panicodae</taxon>
        <taxon>Paniceae</taxon>
        <taxon>Cenchrinae</taxon>
        <taxon>Setaria</taxon>
    </lineage>
</organism>
<proteinExistence type="predicted"/>
<feature type="chain" id="PRO_5020222042" description="Secreted protein" evidence="1">
    <location>
        <begin position="23"/>
        <end position="101"/>
    </location>
</feature>
<sequence>MLVKLFSVSLFTVEISSPVCLAERVCRSSSAWLHAERVCRRVCAVCGAEHGMACSRKAACRAYRSRWLASICIQQYKGKTLPVLLQHKTESSCVCSRGPRR</sequence>
<dbReference type="AlphaFoldDB" id="A0A4U6V3W0"/>